<feature type="transmembrane region" description="Helical" evidence="8">
    <location>
        <begin position="381"/>
        <end position="398"/>
    </location>
</feature>
<feature type="transmembrane region" description="Helical" evidence="8">
    <location>
        <begin position="166"/>
        <end position="186"/>
    </location>
</feature>
<evidence type="ECO:0000256" key="6">
    <source>
        <dbReference type="ARBA" id="ARBA00023136"/>
    </source>
</evidence>
<feature type="transmembrane region" description="Helical" evidence="8">
    <location>
        <begin position="265"/>
        <end position="283"/>
    </location>
</feature>
<feature type="transmembrane region" description="Helical" evidence="8">
    <location>
        <begin position="136"/>
        <end position="160"/>
    </location>
</feature>
<feature type="transmembrane region" description="Helical" evidence="8">
    <location>
        <begin position="80"/>
        <end position="96"/>
    </location>
</feature>
<feature type="transmembrane region" description="Helical" evidence="8">
    <location>
        <begin position="12"/>
        <end position="32"/>
    </location>
</feature>
<evidence type="ECO:0000256" key="1">
    <source>
        <dbReference type="ARBA" id="ARBA00004141"/>
    </source>
</evidence>
<dbReference type="InterPro" id="IPR011701">
    <property type="entry name" value="MFS"/>
</dbReference>
<dbReference type="Proteomes" id="UP000694397">
    <property type="component" value="Chromosome 6"/>
</dbReference>
<gene>
    <name evidence="10" type="primary">mfsd14ba</name>
</gene>
<dbReference type="InterPro" id="IPR005829">
    <property type="entry name" value="Sugar_transporter_CS"/>
</dbReference>
<evidence type="ECO:0000256" key="7">
    <source>
        <dbReference type="SAM" id="MobiDB-lite"/>
    </source>
</evidence>
<dbReference type="CDD" id="cd17387">
    <property type="entry name" value="MFS_MFSD14"/>
    <property type="match status" value="1"/>
</dbReference>
<dbReference type="PROSITE" id="PS00216">
    <property type="entry name" value="SUGAR_TRANSPORT_1"/>
    <property type="match status" value="1"/>
</dbReference>
<dbReference type="AlphaFoldDB" id="A0A8C9VJ61"/>
<dbReference type="PROSITE" id="PS50850">
    <property type="entry name" value="MFS"/>
    <property type="match status" value="1"/>
</dbReference>
<feature type="transmembrane region" description="Helical" evidence="8">
    <location>
        <begin position="289"/>
        <end position="311"/>
    </location>
</feature>
<proteinExistence type="inferred from homology"/>
<feature type="domain" description="Major facilitator superfamily (MFS) profile" evidence="9">
    <location>
        <begin position="1"/>
        <end position="190"/>
    </location>
</feature>
<name>A0A8C9VJ61_SCLFO</name>
<feature type="region of interest" description="Disordered" evidence="7">
    <location>
        <begin position="412"/>
        <end position="441"/>
    </location>
</feature>
<comment type="similarity">
    <text evidence="2">Belongs to the major facilitator superfamily.</text>
</comment>
<dbReference type="PANTHER" id="PTHR23504:SF32">
    <property type="entry name" value="HIPPOCAMPUS ABUNDANT TRANSCRIPT-LIKE PROTEIN 1"/>
    <property type="match status" value="1"/>
</dbReference>
<evidence type="ECO:0000256" key="4">
    <source>
        <dbReference type="ARBA" id="ARBA00022692"/>
    </source>
</evidence>
<organism evidence="10 11">
    <name type="scientific">Scleropages formosus</name>
    <name type="common">Asian bonytongue</name>
    <name type="synonym">Osteoglossum formosum</name>
    <dbReference type="NCBI Taxonomy" id="113540"/>
    <lineage>
        <taxon>Eukaryota</taxon>
        <taxon>Metazoa</taxon>
        <taxon>Chordata</taxon>
        <taxon>Craniata</taxon>
        <taxon>Vertebrata</taxon>
        <taxon>Euteleostomi</taxon>
        <taxon>Actinopterygii</taxon>
        <taxon>Neopterygii</taxon>
        <taxon>Teleostei</taxon>
        <taxon>Osteoglossocephala</taxon>
        <taxon>Osteoglossomorpha</taxon>
        <taxon>Osteoglossiformes</taxon>
        <taxon>Osteoglossidae</taxon>
        <taxon>Scleropages</taxon>
    </lineage>
</organism>
<dbReference type="GeneTree" id="ENSGT00940000156081"/>
<reference evidence="10 11" key="1">
    <citation type="submission" date="2019-04" db="EMBL/GenBank/DDBJ databases">
        <authorList>
            <consortium name="Wellcome Sanger Institute Data Sharing"/>
        </authorList>
    </citation>
    <scope>NUCLEOTIDE SEQUENCE [LARGE SCALE GENOMIC DNA]</scope>
</reference>
<dbReference type="Gene3D" id="1.20.1250.20">
    <property type="entry name" value="MFS general substrate transporter like domains"/>
    <property type="match status" value="1"/>
</dbReference>
<dbReference type="PANTHER" id="PTHR23504">
    <property type="entry name" value="MAJOR FACILITATOR SUPERFAMILY DOMAIN-CONTAINING PROTEIN 10"/>
    <property type="match status" value="1"/>
</dbReference>
<keyword evidence="11" id="KW-1185">Reference proteome</keyword>
<dbReference type="InterPro" id="IPR036259">
    <property type="entry name" value="MFS_trans_sf"/>
</dbReference>
<dbReference type="GO" id="GO:0022857">
    <property type="term" value="F:transmembrane transporter activity"/>
    <property type="evidence" value="ECO:0007669"/>
    <property type="project" value="InterPro"/>
</dbReference>
<dbReference type="GO" id="GO:0016020">
    <property type="term" value="C:membrane"/>
    <property type="evidence" value="ECO:0007669"/>
    <property type="project" value="UniProtKB-SubCell"/>
</dbReference>
<feature type="transmembrane region" description="Helical" evidence="8">
    <location>
        <begin position="332"/>
        <end position="351"/>
    </location>
</feature>
<evidence type="ECO:0000313" key="10">
    <source>
        <dbReference type="Ensembl" id="ENSSFOP00015056370.1"/>
    </source>
</evidence>
<sequence length="441" mass="47263">MREPGSGGVGSASVIHAVVVIFLEFFAWGLLTTPMLTVLHETFPQHTFLMNGLIQGVKGLLSFMSAPLIGALSDAWGRKSFLLVTVFFTCAPIPLMRISPRWYFAMISVSGVFSVTFSVIFAYVADVTEEHERSTAYGLVSATFAASLVVSPAIGAYLSVHYGDNLVVLVATVIALVDICFILLAVPESLQGKMKLTSWGASISWQQADPFASLRKVGKDSTVLLICITVFLSYLPEAGQYSSFFLYLLQTALLSLLMKYIGNKNTVLLGLGFQMLQLAWYGFGSEPWMMWAAGAVAAMSSITFPAVSALVSRSADPDKQGVVQGIITGIRGLCNGLGPALYGFIFFLFNVELNEMVAVQSTTMSSLNRSAEGSVIPGPPFVFGACAVLLAFLVALFIPEHRSPAVNTCNAHKLSGSDGQPHNPPPGSDEDIEPLLQDSSV</sequence>
<feature type="transmembrane region" description="Helical" evidence="8">
    <location>
        <begin position="52"/>
        <end position="73"/>
    </location>
</feature>
<reference evidence="10" key="3">
    <citation type="submission" date="2025-09" db="UniProtKB">
        <authorList>
            <consortium name="Ensembl"/>
        </authorList>
    </citation>
    <scope>IDENTIFICATION</scope>
</reference>
<reference evidence="10" key="2">
    <citation type="submission" date="2025-08" db="UniProtKB">
        <authorList>
            <consortium name="Ensembl"/>
        </authorList>
    </citation>
    <scope>IDENTIFICATION</scope>
</reference>
<dbReference type="SUPFAM" id="SSF103473">
    <property type="entry name" value="MFS general substrate transporter"/>
    <property type="match status" value="1"/>
</dbReference>
<dbReference type="PRINTS" id="PR01035">
    <property type="entry name" value="TCRTETA"/>
</dbReference>
<keyword evidence="5 8" id="KW-1133">Transmembrane helix</keyword>
<protein>
    <submittedName>
        <fullName evidence="10">Si:ch211-87m7.2</fullName>
    </submittedName>
</protein>
<dbReference type="Pfam" id="PF07690">
    <property type="entry name" value="MFS_1"/>
    <property type="match status" value="1"/>
</dbReference>
<feature type="transmembrane region" description="Helical" evidence="8">
    <location>
        <begin position="102"/>
        <end position="124"/>
    </location>
</feature>
<dbReference type="InterPro" id="IPR020846">
    <property type="entry name" value="MFS_dom"/>
</dbReference>
<dbReference type="InterPro" id="IPR001958">
    <property type="entry name" value="Tet-R_TetA/multi-R_MdtG-like"/>
</dbReference>
<accession>A0A8C9VJ61</accession>
<evidence type="ECO:0000256" key="3">
    <source>
        <dbReference type="ARBA" id="ARBA00022448"/>
    </source>
</evidence>
<comment type="subcellular location">
    <subcellularLocation>
        <location evidence="1">Membrane</location>
        <topology evidence="1">Multi-pass membrane protein</topology>
    </subcellularLocation>
</comment>
<keyword evidence="3" id="KW-0813">Transport</keyword>
<dbReference type="Ensembl" id="ENSSFOT00015071033.1">
    <property type="protein sequence ID" value="ENSSFOP00015056370.1"/>
    <property type="gene ID" value="ENSSFOG00015014224.2"/>
</dbReference>
<evidence type="ECO:0000256" key="2">
    <source>
        <dbReference type="ARBA" id="ARBA00008335"/>
    </source>
</evidence>
<evidence type="ECO:0000259" key="9">
    <source>
        <dbReference type="PROSITE" id="PS50850"/>
    </source>
</evidence>
<keyword evidence="6 8" id="KW-0472">Membrane</keyword>
<evidence type="ECO:0000256" key="8">
    <source>
        <dbReference type="SAM" id="Phobius"/>
    </source>
</evidence>
<evidence type="ECO:0000256" key="5">
    <source>
        <dbReference type="ARBA" id="ARBA00022989"/>
    </source>
</evidence>
<keyword evidence="4 8" id="KW-0812">Transmembrane</keyword>
<evidence type="ECO:0000313" key="11">
    <source>
        <dbReference type="Proteomes" id="UP000694397"/>
    </source>
</evidence>